<dbReference type="RefSeq" id="WP_189576695.1">
    <property type="nucleotide sequence ID" value="NZ_BMXU01000002.1"/>
</dbReference>
<gene>
    <name evidence="3" type="ORF">ACFONP_13825</name>
</gene>
<accession>A0ABV7MG52</accession>
<organism evidence="3 4">
    <name type="scientific">Parvularcula lutaonensis</name>
    <dbReference type="NCBI Taxonomy" id="491923"/>
    <lineage>
        <taxon>Bacteria</taxon>
        <taxon>Pseudomonadati</taxon>
        <taxon>Pseudomonadota</taxon>
        <taxon>Alphaproteobacteria</taxon>
        <taxon>Parvularculales</taxon>
        <taxon>Parvularculaceae</taxon>
        <taxon>Parvularcula</taxon>
    </lineage>
</organism>
<name>A0ABV7MG52_9PROT</name>
<keyword evidence="2" id="KW-0808">Transferase</keyword>
<reference evidence="4" key="1">
    <citation type="journal article" date="2019" name="Int. J. Syst. Evol. Microbiol.">
        <title>The Global Catalogue of Microorganisms (GCM) 10K type strain sequencing project: providing services to taxonomists for standard genome sequencing and annotation.</title>
        <authorList>
            <consortium name="The Broad Institute Genomics Platform"/>
            <consortium name="The Broad Institute Genome Sequencing Center for Infectious Disease"/>
            <person name="Wu L."/>
            <person name="Ma J."/>
        </authorList>
    </citation>
    <scope>NUCLEOTIDE SEQUENCE [LARGE SCALE GENOMIC DNA]</scope>
    <source>
        <strain evidence="4">KCTC 22245</strain>
    </source>
</reference>
<keyword evidence="4" id="KW-1185">Reference proteome</keyword>
<protein>
    <submittedName>
        <fullName evidence="3">Glycosyltransferase family 9 protein</fullName>
    </submittedName>
</protein>
<keyword evidence="1" id="KW-0328">Glycosyltransferase</keyword>
<evidence type="ECO:0000256" key="1">
    <source>
        <dbReference type="ARBA" id="ARBA00022676"/>
    </source>
</evidence>
<evidence type="ECO:0000313" key="4">
    <source>
        <dbReference type="Proteomes" id="UP001595607"/>
    </source>
</evidence>
<dbReference type="SUPFAM" id="SSF53756">
    <property type="entry name" value="UDP-Glycosyltransferase/glycogen phosphorylase"/>
    <property type="match status" value="1"/>
</dbReference>
<comment type="caution">
    <text evidence="3">The sequence shown here is derived from an EMBL/GenBank/DDBJ whole genome shotgun (WGS) entry which is preliminary data.</text>
</comment>
<dbReference type="Gene3D" id="3.40.50.2000">
    <property type="entry name" value="Glycogen Phosphorylase B"/>
    <property type="match status" value="2"/>
</dbReference>
<dbReference type="PANTHER" id="PTHR30160">
    <property type="entry name" value="TETRAACYLDISACCHARIDE 4'-KINASE-RELATED"/>
    <property type="match status" value="1"/>
</dbReference>
<dbReference type="Proteomes" id="UP001595607">
    <property type="component" value="Unassembled WGS sequence"/>
</dbReference>
<sequence>MRSFVEAEPIFQAIREAHPDATIDLVTGPALQRLAKTAPYFDRVVATRPNLAPQERKEFSRQLKRVGYGMAYDLDGTKESMELRAAMRGFRAPTWVGPKKPVDRNKRLLANSALMGPGMRKMLRDSGLPLEERLPRLSWMGEDTNASANLDPSWFGISGPFGLFVPASNPAHRWPAEHYGEVAAAMGGEGITPVIVGGQDLGPFAYDVMQHAAELSRATGRAAIDLTGKADAAQLAVLARHARFFLAGPSEELHLIAASGTPGVVLVPASEDMQSDALYGREVVKLTASNMKNLTSDLAIMTLRNMGLIRGQSATGGRAFA</sequence>
<dbReference type="EMBL" id="JBHRVA010000003">
    <property type="protein sequence ID" value="MFC3303807.1"/>
    <property type="molecule type" value="Genomic_DNA"/>
</dbReference>
<dbReference type="InterPro" id="IPR002201">
    <property type="entry name" value="Glyco_trans_9"/>
</dbReference>
<evidence type="ECO:0000313" key="3">
    <source>
        <dbReference type="EMBL" id="MFC3303807.1"/>
    </source>
</evidence>
<dbReference type="Pfam" id="PF01075">
    <property type="entry name" value="Glyco_transf_9"/>
    <property type="match status" value="1"/>
</dbReference>
<dbReference type="InterPro" id="IPR051199">
    <property type="entry name" value="LPS_LOS_Heptosyltrfase"/>
</dbReference>
<dbReference type="PANTHER" id="PTHR30160:SF1">
    <property type="entry name" value="LIPOPOLYSACCHARIDE 1,2-N-ACETYLGLUCOSAMINETRANSFERASE-RELATED"/>
    <property type="match status" value="1"/>
</dbReference>
<evidence type="ECO:0000256" key="2">
    <source>
        <dbReference type="ARBA" id="ARBA00022679"/>
    </source>
</evidence>
<proteinExistence type="predicted"/>
<dbReference type="CDD" id="cd03789">
    <property type="entry name" value="GT9_LPS_heptosyltransferase"/>
    <property type="match status" value="1"/>
</dbReference>